<dbReference type="Proteomes" id="UP000603434">
    <property type="component" value="Unassembled WGS sequence"/>
</dbReference>
<comment type="caution">
    <text evidence="6">The sequence shown here is derived from an EMBL/GenBank/DDBJ whole genome shotgun (WGS) entry which is preliminary data.</text>
</comment>
<dbReference type="PANTHER" id="PTHR30055">
    <property type="entry name" value="HTH-TYPE TRANSCRIPTIONAL REGULATOR RUTR"/>
    <property type="match status" value="1"/>
</dbReference>
<dbReference type="InterPro" id="IPR036271">
    <property type="entry name" value="Tet_transcr_reg_TetR-rel_C_sf"/>
</dbReference>
<dbReference type="AlphaFoldDB" id="A0A8J6NXA0"/>
<dbReference type="InterPro" id="IPR009057">
    <property type="entry name" value="Homeodomain-like_sf"/>
</dbReference>
<dbReference type="PANTHER" id="PTHR30055:SF234">
    <property type="entry name" value="HTH-TYPE TRANSCRIPTIONAL REGULATOR BETI"/>
    <property type="match status" value="1"/>
</dbReference>
<feature type="DNA-binding region" description="H-T-H motif" evidence="4">
    <location>
        <begin position="37"/>
        <end position="56"/>
    </location>
</feature>
<proteinExistence type="predicted"/>
<evidence type="ECO:0000313" key="6">
    <source>
        <dbReference type="EMBL" id="MBC8362443.1"/>
    </source>
</evidence>
<feature type="domain" description="HTH tetR-type" evidence="5">
    <location>
        <begin position="14"/>
        <end position="74"/>
    </location>
</feature>
<dbReference type="Gene3D" id="1.10.10.60">
    <property type="entry name" value="Homeodomain-like"/>
    <property type="match status" value="1"/>
</dbReference>
<dbReference type="InterPro" id="IPR050109">
    <property type="entry name" value="HTH-type_TetR-like_transc_reg"/>
</dbReference>
<dbReference type="SUPFAM" id="SSF48498">
    <property type="entry name" value="Tetracyclin repressor-like, C-terminal domain"/>
    <property type="match status" value="1"/>
</dbReference>
<sequence length="206" mass="23594">MPGRKAERKRLFNQMTRTAIQEAVENLVTRTGIRRVTMDQVAAEAGVSKGCLYLHFRSKKELLESVKEANFKLLADQLQGILNGPLAPGRKIESFVHRMFGYFDEHRGLFRFLLEEREIAQSQVTRHKDSRYRSFVERIAGVLDDGVAAGFFRNFKSKKVASMFIEAMIAMSARRLLDEDPGPVEEDTRLLIEVFLRGIALRPEPH</sequence>
<name>A0A8J6NXA0_9BACT</name>
<keyword evidence="1" id="KW-0805">Transcription regulation</keyword>
<dbReference type="InterPro" id="IPR001647">
    <property type="entry name" value="HTH_TetR"/>
</dbReference>
<keyword evidence="3" id="KW-0804">Transcription</keyword>
<organism evidence="6 7">
    <name type="scientific">Candidatus Desulfatibia profunda</name>
    <dbReference type="NCBI Taxonomy" id="2841695"/>
    <lineage>
        <taxon>Bacteria</taxon>
        <taxon>Pseudomonadati</taxon>
        <taxon>Thermodesulfobacteriota</taxon>
        <taxon>Desulfobacteria</taxon>
        <taxon>Desulfobacterales</taxon>
        <taxon>Desulfobacterales incertae sedis</taxon>
        <taxon>Candidatus Desulfatibia</taxon>
    </lineage>
</organism>
<evidence type="ECO:0000256" key="3">
    <source>
        <dbReference type="ARBA" id="ARBA00023163"/>
    </source>
</evidence>
<evidence type="ECO:0000259" key="5">
    <source>
        <dbReference type="PROSITE" id="PS50977"/>
    </source>
</evidence>
<dbReference type="EMBL" id="JACNJH010000192">
    <property type="protein sequence ID" value="MBC8362443.1"/>
    <property type="molecule type" value="Genomic_DNA"/>
</dbReference>
<dbReference type="Pfam" id="PF00440">
    <property type="entry name" value="TetR_N"/>
    <property type="match status" value="1"/>
</dbReference>
<dbReference type="PRINTS" id="PR00455">
    <property type="entry name" value="HTHTETR"/>
</dbReference>
<dbReference type="InterPro" id="IPR023772">
    <property type="entry name" value="DNA-bd_HTH_TetR-type_CS"/>
</dbReference>
<dbReference type="Gene3D" id="1.10.357.10">
    <property type="entry name" value="Tetracycline Repressor, domain 2"/>
    <property type="match status" value="1"/>
</dbReference>
<accession>A0A8J6NXA0</accession>
<evidence type="ECO:0000256" key="1">
    <source>
        <dbReference type="ARBA" id="ARBA00023015"/>
    </source>
</evidence>
<dbReference type="PROSITE" id="PS50977">
    <property type="entry name" value="HTH_TETR_2"/>
    <property type="match status" value="1"/>
</dbReference>
<dbReference type="GO" id="GO:0003700">
    <property type="term" value="F:DNA-binding transcription factor activity"/>
    <property type="evidence" value="ECO:0007669"/>
    <property type="project" value="TreeGrafter"/>
</dbReference>
<evidence type="ECO:0000313" key="7">
    <source>
        <dbReference type="Proteomes" id="UP000603434"/>
    </source>
</evidence>
<protein>
    <submittedName>
        <fullName evidence="6">TetR/AcrR family transcriptional regulator</fullName>
    </submittedName>
</protein>
<gene>
    <name evidence="6" type="ORF">H8E23_13715</name>
</gene>
<keyword evidence="2 4" id="KW-0238">DNA-binding</keyword>
<dbReference type="SUPFAM" id="SSF46689">
    <property type="entry name" value="Homeodomain-like"/>
    <property type="match status" value="1"/>
</dbReference>
<dbReference type="GO" id="GO:0000976">
    <property type="term" value="F:transcription cis-regulatory region binding"/>
    <property type="evidence" value="ECO:0007669"/>
    <property type="project" value="TreeGrafter"/>
</dbReference>
<evidence type="ECO:0000256" key="2">
    <source>
        <dbReference type="ARBA" id="ARBA00023125"/>
    </source>
</evidence>
<dbReference type="PROSITE" id="PS01081">
    <property type="entry name" value="HTH_TETR_1"/>
    <property type="match status" value="1"/>
</dbReference>
<evidence type="ECO:0000256" key="4">
    <source>
        <dbReference type="PROSITE-ProRule" id="PRU00335"/>
    </source>
</evidence>
<reference evidence="6 7" key="1">
    <citation type="submission" date="2020-08" db="EMBL/GenBank/DDBJ databases">
        <title>Bridging the membrane lipid divide: bacteria of the FCB group superphylum have the potential to synthesize archaeal ether lipids.</title>
        <authorList>
            <person name="Villanueva L."/>
            <person name="Von Meijenfeldt F.A.B."/>
            <person name="Westbye A.B."/>
            <person name="Yadav S."/>
            <person name="Hopmans E.C."/>
            <person name="Dutilh B.E."/>
            <person name="Sinninghe Damste J.S."/>
        </authorList>
    </citation>
    <scope>NUCLEOTIDE SEQUENCE [LARGE SCALE GENOMIC DNA]</scope>
    <source>
        <strain evidence="6">NIOZ-UU30</strain>
    </source>
</reference>